<sequence length="120" mass="13595">MNLNFSDHRETIAENLVTFLRLKGYSKLSLSKLTNIDRNTIDQIINGGGLYSKQYNTKIIKINKTFDLPEDYFISSGSPKMSTTTNTYAHQDSGSEKSAEVKELLCGLNNILDIYSLYMK</sequence>
<accession>A0A1R0X1Q7</accession>
<dbReference type="RefSeq" id="WP_076179499.1">
    <property type="nucleotide sequence ID" value="NZ_MKQP01000040.1"/>
</dbReference>
<evidence type="ECO:0008006" key="3">
    <source>
        <dbReference type="Google" id="ProtNLM"/>
    </source>
</evidence>
<evidence type="ECO:0000313" key="2">
    <source>
        <dbReference type="Proteomes" id="UP000187465"/>
    </source>
</evidence>
<name>A0A1R0X1Q7_9BACL</name>
<dbReference type="GO" id="GO:0003677">
    <property type="term" value="F:DNA binding"/>
    <property type="evidence" value="ECO:0007669"/>
    <property type="project" value="InterPro"/>
</dbReference>
<gene>
    <name evidence="1" type="ORF">BJP51_26430</name>
</gene>
<dbReference type="Proteomes" id="UP000187465">
    <property type="component" value="Unassembled WGS sequence"/>
</dbReference>
<dbReference type="InterPro" id="IPR010982">
    <property type="entry name" value="Lambda_DNA-bd_dom_sf"/>
</dbReference>
<dbReference type="SUPFAM" id="SSF47413">
    <property type="entry name" value="lambda repressor-like DNA-binding domains"/>
    <property type="match status" value="1"/>
</dbReference>
<protein>
    <recommendedName>
        <fullName evidence="3">HTH cro/C1-type domain-containing protein</fullName>
    </recommendedName>
</protein>
<reference evidence="1 2" key="1">
    <citation type="submission" date="2016-10" db="EMBL/GenBank/DDBJ databases">
        <title>Paenibacillus species isolates.</title>
        <authorList>
            <person name="Beno S.M."/>
        </authorList>
    </citation>
    <scope>NUCLEOTIDE SEQUENCE [LARGE SCALE GENOMIC DNA]</scope>
    <source>
        <strain evidence="1 2">FSL H7-0604</strain>
    </source>
</reference>
<evidence type="ECO:0000313" key="1">
    <source>
        <dbReference type="EMBL" id="OMD26732.1"/>
    </source>
</evidence>
<proteinExistence type="predicted"/>
<dbReference type="EMBL" id="MKQP01000040">
    <property type="protein sequence ID" value="OMD26732.1"/>
    <property type="molecule type" value="Genomic_DNA"/>
</dbReference>
<organism evidence="1 2">
    <name type="scientific">Paenibacillus odorifer</name>
    <dbReference type="NCBI Taxonomy" id="189426"/>
    <lineage>
        <taxon>Bacteria</taxon>
        <taxon>Bacillati</taxon>
        <taxon>Bacillota</taxon>
        <taxon>Bacilli</taxon>
        <taxon>Bacillales</taxon>
        <taxon>Paenibacillaceae</taxon>
        <taxon>Paenibacillus</taxon>
    </lineage>
</organism>
<comment type="caution">
    <text evidence="1">The sequence shown here is derived from an EMBL/GenBank/DDBJ whole genome shotgun (WGS) entry which is preliminary data.</text>
</comment>
<dbReference type="AlphaFoldDB" id="A0A1R0X1Q7"/>